<feature type="region of interest" description="Disordered" evidence="1">
    <location>
        <begin position="15"/>
        <end position="69"/>
    </location>
</feature>
<dbReference type="AlphaFoldDB" id="X6MXM4"/>
<comment type="caution">
    <text evidence="2">The sequence shown here is derived from an EMBL/GenBank/DDBJ whole genome shotgun (WGS) entry which is preliminary data.</text>
</comment>
<dbReference type="Proteomes" id="UP000023152">
    <property type="component" value="Unassembled WGS sequence"/>
</dbReference>
<feature type="non-terminal residue" evidence="2">
    <location>
        <position position="190"/>
    </location>
</feature>
<gene>
    <name evidence="2" type="ORF">RFI_18466</name>
</gene>
<proteinExistence type="predicted"/>
<evidence type="ECO:0000256" key="1">
    <source>
        <dbReference type="SAM" id="MobiDB-lite"/>
    </source>
</evidence>
<reference evidence="2 3" key="1">
    <citation type="journal article" date="2013" name="Curr. Biol.">
        <title>The Genome of the Foraminiferan Reticulomyxa filosa.</title>
        <authorList>
            <person name="Glockner G."/>
            <person name="Hulsmann N."/>
            <person name="Schleicher M."/>
            <person name="Noegel A.A."/>
            <person name="Eichinger L."/>
            <person name="Gallinger C."/>
            <person name="Pawlowski J."/>
            <person name="Sierra R."/>
            <person name="Euteneuer U."/>
            <person name="Pillet L."/>
            <person name="Moustafa A."/>
            <person name="Platzer M."/>
            <person name="Groth M."/>
            <person name="Szafranski K."/>
            <person name="Schliwa M."/>
        </authorList>
    </citation>
    <scope>NUCLEOTIDE SEQUENCE [LARGE SCALE GENOMIC DNA]</scope>
</reference>
<sequence length="190" mass="21444">MVQSKQALLLLLLLFDDDDDDNEEPSIELDQKEEQEQEQEQEQEKEEEEEEEEEKRKEDSPKLTITNPIKDNNCLHVQLHDPGIDGMHTCIVTPPTATVTVTTTAIDTITHTTIGTLGTTPMNPGRHGYNRSVDSSVGLTLECIGSVSKSDTNSMDYDEEFDEEELEAFTRRVYSGHNVPSLDLEINNKH</sequence>
<evidence type="ECO:0000313" key="2">
    <source>
        <dbReference type="EMBL" id="ETO18780.1"/>
    </source>
</evidence>
<dbReference type="EMBL" id="ASPP01014411">
    <property type="protein sequence ID" value="ETO18780.1"/>
    <property type="molecule type" value="Genomic_DNA"/>
</dbReference>
<evidence type="ECO:0000313" key="3">
    <source>
        <dbReference type="Proteomes" id="UP000023152"/>
    </source>
</evidence>
<feature type="compositionally biased region" description="Acidic residues" evidence="1">
    <location>
        <begin position="35"/>
        <end position="53"/>
    </location>
</feature>
<feature type="compositionally biased region" description="Acidic residues" evidence="1">
    <location>
        <begin position="15"/>
        <end position="28"/>
    </location>
</feature>
<accession>X6MXM4</accession>
<organism evidence="2 3">
    <name type="scientific">Reticulomyxa filosa</name>
    <dbReference type="NCBI Taxonomy" id="46433"/>
    <lineage>
        <taxon>Eukaryota</taxon>
        <taxon>Sar</taxon>
        <taxon>Rhizaria</taxon>
        <taxon>Retaria</taxon>
        <taxon>Foraminifera</taxon>
        <taxon>Monothalamids</taxon>
        <taxon>Reticulomyxidae</taxon>
        <taxon>Reticulomyxa</taxon>
    </lineage>
</organism>
<protein>
    <submittedName>
        <fullName evidence="2">Uncharacterized protein</fullName>
    </submittedName>
</protein>
<name>X6MXM4_RETFI</name>
<keyword evidence="3" id="KW-1185">Reference proteome</keyword>